<name>A0ABW1B041_9ACTN</name>
<evidence type="ECO:0000256" key="3">
    <source>
        <dbReference type="SAM" id="MobiDB-lite"/>
    </source>
</evidence>
<dbReference type="Gene3D" id="3.40.50.720">
    <property type="entry name" value="NAD(P)-binding Rossmann-like Domain"/>
    <property type="match status" value="1"/>
</dbReference>
<dbReference type="Proteomes" id="UP001596112">
    <property type="component" value="Unassembled WGS sequence"/>
</dbReference>
<dbReference type="PRINTS" id="PR00081">
    <property type="entry name" value="GDHRDH"/>
</dbReference>
<dbReference type="PANTHER" id="PTHR42760">
    <property type="entry name" value="SHORT-CHAIN DEHYDROGENASES/REDUCTASES FAMILY MEMBER"/>
    <property type="match status" value="1"/>
</dbReference>
<dbReference type="SUPFAM" id="SSF51735">
    <property type="entry name" value="NAD(P)-binding Rossmann-fold domains"/>
    <property type="match status" value="1"/>
</dbReference>
<dbReference type="EC" id="1.-.-.-" evidence="5"/>
<keyword evidence="5" id="KW-0560">Oxidoreductase</keyword>
<dbReference type="InterPro" id="IPR002347">
    <property type="entry name" value="SDR_fam"/>
</dbReference>
<dbReference type="CDD" id="cd05233">
    <property type="entry name" value="SDR_c"/>
    <property type="match status" value="1"/>
</dbReference>
<organism evidence="5 6">
    <name type="scientific">Streptomyces heilongjiangensis</name>
    <dbReference type="NCBI Taxonomy" id="945052"/>
    <lineage>
        <taxon>Bacteria</taxon>
        <taxon>Bacillati</taxon>
        <taxon>Actinomycetota</taxon>
        <taxon>Actinomycetes</taxon>
        <taxon>Kitasatosporales</taxon>
        <taxon>Streptomycetaceae</taxon>
        <taxon>Streptomyces</taxon>
    </lineage>
</organism>
<feature type="domain" description="Ketoreductase" evidence="4">
    <location>
        <begin position="15"/>
        <end position="204"/>
    </location>
</feature>
<evidence type="ECO:0000256" key="1">
    <source>
        <dbReference type="ARBA" id="ARBA00006484"/>
    </source>
</evidence>
<dbReference type="GO" id="GO:0016491">
    <property type="term" value="F:oxidoreductase activity"/>
    <property type="evidence" value="ECO:0007669"/>
    <property type="project" value="UniProtKB-KW"/>
</dbReference>
<evidence type="ECO:0000259" key="4">
    <source>
        <dbReference type="SMART" id="SM00822"/>
    </source>
</evidence>
<evidence type="ECO:0000313" key="5">
    <source>
        <dbReference type="EMBL" id="MFC5806211.1"/>
    </source>
</evidence>
<dbReference type="PRINTS" id="PR00080">
    <property type="entry name" value="SDRFAMILY"/>
</dbReference>
<dbReference type="SMART" id="SM00822">
    <property type="entry name" value="PKS_KR"/>
    <property type="match status" value="1"/>
</dbReference>
<dbReference type="InterPro" id="IPR036291">
    <property type="entry name" value="NAD(P)-bd_dom_sf"/>
</dbReference>
<dbReference type="InterPro" id="IPR057326">
    <property type="entry name" value="KR_dom"/>
</dbReference>
<feature type="region of interest" description="Disordered" evidence="3">
    <location>
        <begin position="247"/>
        <end position="279"/>
    </location>
</feature>
<proteinExistence type="inferred from homology"/>
<comment type="caution">
    <text evidence="5">The sequence shown here is derived from an EMBL/GenBank/DDBJ whole genome shotgun (WGS) entry which is preliminary data.</text>
</comment>
<gene>
    <name evidence="5" type="ORF">ACFQGO_01555</name>
</gene>
<sequence>MGIGDRKQARTLAGKTALITGAGTGIGRETALLLAEEGATVVLVGRRPHVLDEVAAAVTGSGGAALTRPTHIENAEDVRALVAWTRDTAGPVDVLVHNAGGAGRTGDVRWTGEDEWNAVLGLNLTGVYLLTRAVLPDMLERGAGSIVTISSLAAIRPTLRGGAPYGAAKAGVRNFMAYLRDSYRDRGVRATCILPGAVDTPAHDTRAVPPDPQQRAAMVRPEDVARAVLLCASLPERTLIEELVIAPTVQRDRSAAPGPGGPDGAPGGSLSPGPVDPVE</sequence>
<evidence type="ECO:0000313" key="6">
    <source>
        <dbReference type="Proteomes" id="UP001596112"/>
    </source>
</evidence>
<protein>
    <submittedName>
        <fullName evidence="5">SDR family oxidoreductase</fullName>
        <ecNumber evidence="5">1.-.-.-</ecNumber>
    </submittedName>
</protein>
<dbReference type="Pfam" id="PF00106">
    <property type="entry name" value="adh_short"/>
    <property type="match status" value="1"/>
</dbReference>
<dbReference type="RefSeq" id="WP_272168542.1">
    <property type="nucleotide sequence ID" value="NZ_JAQOSL010000004.1"/>
</dbReference>
<keyword evidence="6" id="KW-1185">Reference proteome</keyword>
<reference evidence="6" key="1">
    <citation type="journal article" date="2019" name="Int. J. Syst. Evol. Microbiol.">
        <title>The Global Catalogue of Microorganisms (GCM) 10K type strain sequencing project: providing services to taxonomists for standard genome sequencing and annotation.</title>
        <authorList>
            <consortium name="The Broad Institute Genomics Platform"/>
            <consortium name="The Broad Institute Genome Sequencing Center for Infectious Disease"/>
            <person name="Wu L."/>
            <person name="Ma J."/>
        </authorList>
    </citation>
    <scope>NUCLEOTIDE SEQUENCE [LARGE SCALE GENOMIC DNA]</scope>
    <source>
        <strain evidence="6">JCM 9918</strain>
    </source>
</reference>
<comment type="similarity">
    <text evidence="1 2">Belongs to the short-chain dehydrogenases/reductases (SDR) family.</text>
</comment>
<evidence type="ECO:0000256" key="2">
    <source>
        <dbReference type="RuleBase" id="RU000363"/>
    </source>
</evidence>
<dbReference type="EMBL" id="JBHSNZ010000001">
    <property type="protein sequence ID" value="MFC5806211.1"/>
    <property type="molecule type" value="Genomic_DNA"/>
</dbReference>
<accession>A0ABW1B041</accession>